<proteinExistence type="predicted"/>
<reference evidence="2 3" key="1">
    <citation type="journal article" date="2013" name="PLoS ONE">
        <title>Lactobacillus paracasei comparative genomics: towards species pan-genome definition and exploitation of diversity.</title>
        <authorList>
            <person name="Smokvina T."/>
            <person name="Wels M."/>
            <person name="Polka J."/>
            <person name="Chervaux C."/>
            <person name="Brisse S."/>
            <person name="Boekhorst J."/>
            <person name="van Hylckama Vlieg J.E."/>
            <person name="Siezen R.J."/>
        </authorList>
    </citation>
    <scope>NUCLEOTIDE SEQUENCE [LARGE SCALE GENOMIC DNA]</scope>
    <source>
        <strain evidence="2 3">Lpp14</strain>
    </source>
</reference>
<evidence type="ECO:0000256" key="1">
    <source>
        <dbReference type="SAM" id="Phobius"/>
    </source>
</evidence>
<keyword evidence="1" id="KW-0812">Transmembrane</keyword>
<feature type="transmembrane region" description="Helical" evidence="1">
    <location>
        <begin position="338"/>
        <end position="357"/>
    </location>
</feature>
<organism evidence="2 3">
    <name type="scientific">Lacticaseibacillus paracasei subsp. paracasei Lpp14</name>
    <dbReference type="NCBI Taxonomy" id="1256204"/>
    <lineage>
        <taxon>Bacteria</taxon>
        <taxon>Bacillati</taxon>
        <taxon>Bacillota</taxon>
        <taxon>Bacilli</taxon>
        <taxon>Lactobacillales</taxon>
        <taxon>Lactobacillaceae</taxon>
        <taxon>Lacticaseibacillus</taxon>
    </lineage>
</organism>
<feature type="transmembrane region" description="Helical" evidence="1">
    <location>
        <begin position="280"/>
        <end position="302"/>
    </location>
</feature>
<evidence type="ECO:0000313" key="2">
    <source>
        <dbReference type="EMBL" id="EPC57793.1"/>
    </source>
</evidence>
<dbReference type="Proteomes" id="UP000014264">
    <property type="component" value="Unassembled WGS sequence"/>
</dbReference>
<dbReference type="EMBL" id="ANJZ01000387">
    <property type="protein sequence ID" value="EPC57793.1"/>
    <property type="molecule type" value="Genomic_DNA"/>
</dbReference>
<comment type="caution">
    <text evidence="2">The sequence shown here is derived from an EMBL/GenBank/DDBJ whole genome shotgun (WGS) entry which is preliminary data.</text>
</comment>
<sequence>MKNISNEIMKFRNFLQRRYRAAAFLFIVTLILYLPVMTNFGYAIDSEQLINDSNGLFSWWLSIDRFGLVALTRLLVYGINLNTYFINALTYLLLAFSAILLLYIIDQTTEKEKWTQTLAVLFYIVSPIHFEQTSFVLQSVGVMFAYNLMFISVIMIGFPGTSVSRQRLILGITLLVASFSVYPSIVIGAALLFVAVLHFHELKTPFSSIRVYFYHVFKYIAILVVSLLSYLLLNLIVKYFAHVPKNNYIQFAWGKQEPLLILKSIASQFLHNFILPSQTFGFYFVTLFGLVAFVLTFVHVVIRRNIPWTILLDIVAEFVLAISLLILVGSWLGPIRSYTPTVPLIITIYVLNIMCLLSNKHVILLIGLCFSVVALAQSKTTSDLEQTSILKYNSEASLANRIVNRVEEKGIFNTSDYKLVVLGTEEFGTPLTRAGDMVGFTHFSYGAKSPTGVSLLAKDFLRSQGSYFANATPSDYQKAQRVGGNMQRFPAKSGLQVVGKMIIVKLQ</sequence>
<feature type="transmembrane region" description="Helical" evidence="1">
    <location>
        <begin position="135"/>
        <end position="156"/>
    </location>
</feature>
<name>A0A829GJZ4_LACPA</name>
<accession>A0A829GJZ4</accession>
<keyword evidence="1" id="KW-0472">Membrane</keyword>
<evidence type="ECO:0000313" key="3">
    <source>
        <dbReference type="Proteomes" id="UP000014264"/>
    </source>
</evidence>
<protein>
    <submittedName>
        <fullName evidence="2">Uncharacterized protein</fullName>
    </submittedName>
</protein>
<feature type="transmembrane region" description="Helical" evidence="1">
    <location>
        <begin position="216"/>
        <end position="237"/>
    </location>
</feature>
<feature type="transmembrane region" description="Helical" evidence="1">
    <location>
        <begin position="168"/>
        <end position="196"/>
    </location>
</feature>
<feature type="transmembrane region" description="Helical" evidence="1">
    <location>
        <begin position="314"/>
        <end position="332"/>
    </location>
</feature>
<dbReference type="AlphaFoldDB" id="A0A829GJZ4"/>
<keyword evidence="1" id="KW-1133">Transmembrane helix</keyword>
<feature type="transmembrane region" description="Helical" evidence="1">
    <location>
        <begin position="84"/>
        <end position="105"/>
    </location>
</feature>
<feature type="transmembrane region" description="Helical" evidence="1">
    <location>
        <begin position="21"/>
        <end position="44"/>
    </location>
</feature>
<gene>
    <name evidence="2" type="ORF">Lpp14_15121</name>
</gene>